<protein>
    <recommendedName>
        <fullName evidence="6">VPS9 domain-containing protein</fullName>
    </recommendedName>
</protein>
<accession>A0AAD2CQD0</accession>
<dbReference type="GO" id="GO:0031267">
    <property type="term" value="F:small GTPase binding"/>
    <property type="evidence" value="ECO:0007669"/>
    <property type="project" value="TreeGrafter"/>
</dbReference>
<evidence type="ECO:0000256" key="1">
    <source>
        <dbReference type="SAM" id="MobiDB-lite"/>
    </source>
</evidence>
<dbReference type="InterPro" id="IPR045046">
    <property type="entry name" value="Vps9-like"/>
</dbReference>
<evidence type="ECO:0000259" key="3">
    <source>
        <dbReference type="PROSITE" id="PS51205"/>
    </source>
</evidence>
<feature type="domain" description="VPS9" evidence="3">
    <location>
        <begin position="638"/>
        <end position="782"/>
    </location>
</feature>
<name>A0AAD2CQD0_9STRA</name>
<feature type="region of interest" description="Disordered" evidence="1">
    <location>
        <begin position="1"/>
        <end position="28"/>
    </location>
</feature>
<keyword evidence="5" id="KW-1185">Reference proteome</keyword>
<dbReference type="PANTHER" id="PTHR23101:SF25">
    <property type="entry name" value="GTPASE-ACTIVATING PROTEIN AND VPS9 DOMAIN-CONTAINING PROTEIN 1"/>
    <property type="match status" value="1"/>
</dbReference>
<dbReference type="InterPro" id="IPR037191">
    <property type="entry name" value="VPS9_dom_sf"/>
</dbReference>
<gene>
    <name evidence="4" type="ORF">CYCCA115_LOCUS7615</name>
</gene>
<dbReference type="Proteomes" id="UP001295423">
    <property type="component" value="Unassembled WGS sequence"/>
</dbReference>
<dbReference type="GO" id="GO:0030139">
    <property type="term" value="C:endocytic vesicle"/>
    <property type="evidence" value="ECO:0007669"/>
    <property type="project" value="TreeGrafter"/>
</dbReference>
<dbReference type="AlphaFoldDB" id="A0AAD2CQD0"/>
<proteinExistence type="predicted"/>
<dbReference type="SUPFAM" id="SSF109993">
    <property type="entry name" value="VPS9 domain"/>
    <property type="match status" value="1"/>
</dbReference>
<dbReference type="PROSITE" id="PS50106">
    <property type="entry name" value="PDZ"/>
    <property type="match status" value="1"/>
</dbReference>
<dbReference type="InterPro" id="IPR003123">
    <property type="entry name" value="VPS9"/>
</dbReference>
<dbReference type="GO" id="GO:0005829">
    <property type="term" value="C:cytosol"/>
    <property type="evidence" value="ECO:0007669"/>
    <property type="project" value="TreeGrafter"/>
</dbReference>
<dbReference type="SUPFAM" id="SSF50156">
    <property type="entry name" value="PDZ domain-like"/>
    <property type="match status" value="1"/>
</dbReference>
<dbReference type="InterPro" id="IPR001478">
    <property type="entry name" value="PDZ"/>
</dbReference>
<reference evidence="4" key="1">
    <citation type="submission" date="2023-08" db="EMBL/GenBank/DDBJ databases">
        <authorList>
            <person name="Audoor S."/>
            <person name="Bilcke G."/>
        </authorList>
    </citation>
    <scope>NUCLEOTIDE SEQUENCE</scope>
</reference>
<evidence type="ECO:0000313" key="4">
    <source>
        <dbReference type="EMBL" id="CAJ1941668.1"/>
    </source>
</evidence>
<evidence type="ECO:0000313" key="5">
    <source>
        <dbReference type="Proteomes" id="UP001295423"/>
    </source>
</evidence>
<dbReference type="PANTHER" id="PTHR23101">
    <property type="entry name" value="RAB GDP/GTP EXCHANGE FACTOR"/>
    <property type="match status" value="1"/>
</dbReference>
<comment type="caution">
    <text evidence="4">The sequence shown here is derived from an EMBL/GenBank/DDBJ whole genome shotgun (WGS) entry which is preliminary data.</text>
</comment>
<sequence length="797" mass="90512">MKDNKSTDSSSSSSSVSTASSSSLLNPNSTAVDADLQGINLLQEIFPDESLESLKKIHATRLQKCHYDNISATNSSADRENFLDHESNSLLPSSSLHYQDPILEMEERVLHDHHQEQSPAKAGRSEEEEIYFFTAVVYRDSRAGGLGMTLNELPNGDVQVCDMKPSPMSPSANAGIRKNDILIGINGIAFARSFPIHRYIHHHTTSRIKDIVLSVQQSLNPIVLHFQRATIAHSRSLLDASDQADVNYVRQQQQMEKQQKQQMEEEQTVHQFAFILAQRKLISSNQKQLEVSQIIRNFHYRAQQWEATTSLTTPSTPYAHIYSQHNQEMDVLDGIRKSLSTRIVNCFIEEADKGKGAAKLAYTIWVYDVESGKEWYAPLRYFEDFEDLRATANALAPKECKISELPFPMVTSIWDALTSRRQDVLDEQVQQESCRKLEFFLRVLCRLVYTSPVVNANVAKIAIHVQSFLGTEAGLSSTQSDKGHFQSMTSSMDYHSWNVRQLLKRSLQRYMWRLFQLDIMQRIVNDFVDATRARTPSLKEIETLEAQGRDKLKGHSMKELKDIRVFLDELVDLLLEGCLSEMKLISERPEYEALREQFANDESKLNRLSREATREQVEIEVYVPLRSVVSRLLVNGWRHDDMEVQLKSKELIKRPQSEGTFRIPRESISPSQWESVAFILRSGLGNSTLPCIKLQAIVDAAREVSRLHAEEHRGKDLVGADDFLPVFIFCVVKANLERPCALCVLLSTLCDKMNAIGEIGYFLASFEAVIAHLQQLNPEEDIDEVSSTGLSDVSLNE</sequence>
<organism evidence="4 5">
    <name type="scientific">Cylindrotheca closterium</name>
    <dbReference type="NCBI Taxonomy" id="2856"/>
    <lineage>
        <taxon>Eukaryota</taxon>
        <taxon>Sar</taxon>
        <taxon>Stramenopiles</taxon>
        <taxon>Ochrophyta</taxon>
        <taxon>Bacillariophyta</taxon>
        <taxon>Bacillariophyceae</taxon>
        <taxon>Bacillariophycidae</taxon>
        <taxon>Bacillariales</taxon>
        <taxon>Bacillariaceae</taxon>
        <taxon>Cylindrotheca</taxon>
    </lineage>
</organism>
<dbReference type="Gene3D" id="1.20.1050.80">
    <property type="entry name" value="VPS9 domain"/>
    <property type="match status" value="1"/>
</dbReference>
<evidence type="ECO:0008006" key="6">
    <source>
        <dbReference type="Google" id="ProtNLM"/>
    </source>
</evidence>
<dbReference type="GO" id="GO:0005085">
    <property type="term" value="F:guanyl-nucleotide exchange factor activity"/>
    <property type="evidence" value="ECO:0007669"/>
    <property type="project" value="InterPro"/>
</dbReference>
<dbReference type="GO" id="GO:0016192">
    <property type="term" value="P:vesicle-mediated transport"/>
    <property type="evidence" value="ECO:0007669"/>
    <property type="project" value="InterPro"/>
</dbReference>
<dbReference type="Pfam" id="PF02204">
    <property type="entry name" value="VPS9"/>
    <property type="match status" value="1"/>
</dbReference>
<feature type="domain" description="PDZ" evidence="2">
    <location>
        <begin position="135"/>
        <end position="210"/>
    </location>
</feature>
<dbReference type="EMBL" id="CAKOGP040001057">
    <property type="protein sequence ID" value="CAJ1941668.1"/>
    <property type="molecule type" value="Genomic_DNA"/>
</dbReference>
<feature type="compositionally biased region" description="Low complexity" evidence="1">
    <location>
        <begin position="7"/>
        <end position="23"/>
    </location>
</feature>
<dbReference type="PROSITE" id="PS51205">
    <property type="entry name" value="VPS9"/>
    <property type="match status" value="1"/>
</dbReference>
<dbReference type="InterPro" id="IPR036034">
    <property type="entry name" value="PDZ_sf"/>
</dbReference>
<evidence type="ECO:0000259" key="2">
    <source>
        <dbReference type="PROSITE" id="PS50106"/>
    </source>
</evidence>